<comment type="caution">
    <text evidence="2">The sequence shown here is derived from an EMBL/GenBank/DDBJ whole genome shotgun (WGS) entry which is preliminary data.</text>
</comment>
<dbReference type="Proteomes" id="UP000663828">
    <property type="component" value="Unassembled WGS sequence"/>
</dbReference>
<gene>
    <name evidence="1" type="ORF">EDS130_LOCUS37745</name>
    <name evidence="2" type="ORF">XAT740_LOCUS47325</name>
</gene>
<organism evidence="2 3">
    <name type="scientific">Adineta ricciae</name>
    <name type="common">Rotifer</name>
    <dbReference type="NCBI Taxonomy" id="249248"/>
    <lineage>
        <taxon>Eukaryota</taxon>
        <taxon>Metazoa</taxon>
        <taxon>Spiralia</taxon>
        <taxon>Gnathifera</taxon>
        <taxon>Rotifera</taxon>
        <taxon>Eurotatoria</taxon>
        <taxon>Bdelloidea</taxon>
        <taxon>Adinetida</taxon>
        <taxon>Adinetidae</taxon>
        <taxon>Adineta</taxon>
    </lineage>
</organism>
<sequence>MMLPVTSRGVVYNQSVGILLSNLPLAHSFIPTLVKTAEDQYEYRLYIGYDYGDSWYDNISNWQHLSDFIRLQLKANRSGLRVTFRGIRLHAMEQRLTPVWNTLAQVAQKDQCDYFYPANDDMQLLTKGWTSAAVEALRSCPVASNFGIAAFKDVGVCMVPTFHLVHKTHLELHGGIYYPVPSHGAGQDPWIFAVYRPWKCAFHLKQYEIKNHIGLASGPRYKYVDAPQFGRWIQRGRQELYNRLSLSQSLYNQSFVNSSQLNFDIVWDLPC</sequence>
<evidence type="ECO:0000313" key="3">
    <source>
        <dbReference type="Proteomes" id="UP000663828"/>
    </source>
</evidence>
<proteinExistence type="predicted"/>
<dbReference type="EMBL" id="CAJNOJ010000378">
    <property type="protein sequence ID" value="CAF1424413.1"/>
    <property type="molecule type" value="Genomic_DNA"/>
</dbReference>
<dbReference type="AlphaFoldDB" id="A0A816ANF7"/>
<evidence type="ECO:0000313" key="2">
    <source>
        <dbReference type="EMBL" id="CAF1597823.1"/>
    </source>
</evidence>
<keyword evidence="3" id="KW-1185">Reference proteome</keyword>
<protein>
    <submittedName>
        <fullName evidence="2">Uncharacterized protein</fullName>
    </submittedName>
</protein>
<dbReference type="OrthoDB" id="6279367at2759"/>
<dbReference type="EMBL" id="CAJNOR010006541">
    <property type="protein sequence ID" value="CAF1597823.1"/>
    <property type="molecule type" value="Genomic_DNA"/>
</dbReference>
<dbReference type="Proteomes" id="UP000663852">
    <property type="component" value="Unassembled WGS sequence"/>
</dbReference>
<evidence type="ECO:0000313" key="1">
    <source>
        <dbReference type="EMBL" id="CAF1424413.1"/>
    </source>
</evidence>
<reference evidence="2" key="1">
    <citation type="submission" date="2021-02" db="EMBL/GenBank/DDBJ databases">
        <authorList>
            <person name="Nowell W R."/>
        </authorList>
    </citation>
    <scope>NUCLEOTIDE SEQUENCE</scope>
</reference>
<name>A0A816ANF7_ADIRI</name>
<accession>A0A816ANF7</accession>